<name>A0A822XXE2_NELNU</name>
<keyword evidence="2" id="KW-1185">Reference proteome</keyword>
<dbReference type="EMBL" id="DUZY01000002">
    <property type="protein sequence ID" value="DAD26284.1"/>
    <property type="molecule type" value="Genomic_DNA"/>
</dbReference>
<comment type="caution">
    <text evidence="1">The sequence shown here is derived from an EMBL/GenBank/DDBJ whole genome shotgun (WGS) entry which is preliminary data.</text>
</comment>
<dbReference type="Proteomes" id="UP000607653">
    <property type="component" value="Unassembled WGS sequence"/>
</dbReference>
<dbReference type="AlphaFoldDB" id="A0A822XXE2"/>
<gene>
    <name evidence="1" type="ORF">HUJ06_027752</name>
</gene>
<evidence type="ECO:0000313" key="1">
    <source>
        <dbReference type="EMBL" id="DAD26284.1"/>
    </source>
</evidence>
<proteinExistence type="predicted"/>
<accession>A0A822XXE2</accession>
<organism evidence="1 2">
    <name type="scientific">Nelumbo nucifera</name>
    <name type="common">Sacred lotus</name>
    <dbReference type="NCBI Taxonomy" id="4432"/>
    <lineage>
        <taxon>Eukaryota</taxon>
        <taxon>Viridiplantae</taxon>
        <taxon>Streptophyta</taxon>
        <taxon>Embryophyta</taxon>
        <taxon>Tracheophyta</taxon>
        <taxon>Spermatophyta</taxon>
        <taxon>Magnoliopsida</taxon>
        <taxon>Proteales</taxon>
        <taxon>Nelumbonaceae</taxon>
        <taxon>Nelumbo</taxon>
    </lineage>
</organism>
<protein>
    <submittedName>
        <fullName evidence="1">Uncharacterized protein</fullName>
    </submittedName>
</protein>
<reference evidence="1 2" key="1">
    <citation type="journal article" date="2020" name="Mol. Biol. Evol.">
        <title>Distinct Expression and Methylation Patterns for Genes with Different Fates following a Single Whole-Genome Duplication in Flowering Plants.</title>
        <authorList>
            <person name="Shi T."/>
            <person name="Rahmani R.S."/>
            <person name="Gugger P.F."/>
            <person name="Wang M."/>
            <person name="Li H."/>
            <person name="Zhang Y."/>
            <person name="Li Z."/>
            <person name="Wang Q."/>
            <person name="Van de Peer Y."/>
            <person name="Marchal K."/>
            <person name="Chen J."/>
        </authorList>
    </citation>
    <scope>NUCLEOTIDE SEQUENCE [LARGE SCALE GENOMIC DNA]</scope>
    <source>
        <tissue evidence="1">Leaf</tissue>
    </source>
</reference>
<sequence length="100" mass="10530">MVTPLAPLTWLESSGSSEMGCEDPCHPCLLASYFSPSPQSAYASSPCTASSPITSCSSAILRGTKNLIPRRISVVDTMFHPITNIAATNCFTNCTPPPPP</sequence>
<evidence type="ECO:0000313" key="2">
    <source>
        <dbReference type="Proteomes" id="UP000607653"/>
    </source>
</evidence>